<dbReference type="PROSITE" id="PS00198">
    <property type="entry name" value="4FE4S_FER_1"/>
    <property type="match status" value="2"/>
</dbReference>
<evidence type="ECO:0000313" key="5">
    <source>
        <dbReference type="EMBL" id="SHJ28943.1"/>
    </source>
</evidence>
<keyword evidence="2" id="KW-0408">Iron</keyword>
<evidence type="ECO:0000256" key="1">
    <source>
        <dbReference type="ARBA" id="ARBA00022723"/>
    </source>
</evidence>
<feature type="domain" description="4Fe-4S ferredoxin-type" evidence="4">
    <location>
        <begin position="35"/>
        <end position="65"/>
    </location>
</feature>
<dbReference type="OrthoDB" id="430408at2"/>
<dbReference type="GO" id="GO:0051536">
    <property type="term" value="F:iron-sulfur cluster binding"/>
    <property type="evidence" value="ECO:0007669"/>
    <property type="project" value="UniProtKB-KW"/>
</dbReference>
<sequence>MIRITNKEKCCGCMACAQACPVGCIEMQADAEGFLYPNVDETKCISCNKCERVCPIINDSKKSEDVITAFAAYSKNEELLLKSSSGAIFTEIASLVLKDGGVVFGAAFDEDFMVRHTYVESMEDLYILQSSKYVQSVIGNSFKEAETFLKAGRKVLYTGTGCQIAGLKGYLGKEYDNLFTIDVLCHGAPSSLVWKKYLDSLKRKTGFEKFEHIRFRVKNPSWKDYSFEVTSASGKKYSQLYRDNIYMKLFLRDICLRPSCYSCSFKNMERYSDITLGDCWGIENIMPDFYNEKGVSVVITHSQPGMKMFDNIKSNLVYKEGEVDFYLPKTADSRHSMKVPSNRAKFFKKLSKCDDVQELLKYTEPDALRVIYRKIKKIIKK</sequence>
<dbReference type="PROSITE" id="PS51379">
    <property type="entry name" value="4FE4S_FER_2"/>
    <property type="match status" value="2"/>
</dbReference>
<dbReference type="InterPro" id="IPR017900">
    <property type="entry name" value="4Fe4S_Fe_S_CS"/>
</dbReference>
<dbReference type="RefSeq" id="WP_072917878.1">
    <property type="nucleotide sequence ID" value="NZ_FQYQ01000015.1"/>
</dbReference>
<dbReference type="Proteomes" id="UP000184185">
    <property type="component" value="Unassembled WGS sequence"/>
</dbReference>
<keyword evidence="1" id="KW-0479">Metal-binding</keyword>
<keyword evidence="3" id="KW-0411">Iron-sulfur</keyword>
<name>A0A1M6I388_PSEXY</name>
<evidence type="ECO:0000256" key="3">
    <source>
        <dbReference type="ARBA" id="ARBA00023014"/>
    </source>
</evidence>
<evidence type="ECO:0000259" key="4">
    <source>
        <dbReference type="PROSITE" id="PS51379"/>
    </source>
</evidence>
<feature type="domain" description="4Fe-4S ferredoxin-type" evidence="4">
    <location>
        <begin position="1"/>
        <end position="30"/>
    </location>
</feature>
<evidence type="ECO:0000256" key="2">
    <source>
        <dbReference type="ARBA" id="ARBA00023004"/>
    </source>
</evidence>
<dbReference type="PANTHER" id="PTHR43193">
    <property type="match status" value="1"/>
</dbReference>
<dbReference type="PANTHER" id="PTHR43193:SF2">
    <property type="entry name" value="POLYFERREDOXIN PROTEIN FWDF"/>
    <property type="match status" value="1"/>
</dbReference>
<dbReference type="Pfam" id="PF04432">
    <property type="entry name" value="FrhB_FdhB_C"/>
    <property type="match status" value="1"/>
</dbReference>
<evidence type="ECO:0000313" key="6">
    <source>
        <dbReference type="Proteomes" id="UP000184185"/>
    </source>
</evidence>
<dbReference type="EMBL" id="FQYQ01000015">
    <property type="protein sequence ID" value="SHJ28943.1"/>
    <property type="molecule type" value="Genomic_DNA"/>
</dbReference>
<accession>A0A1M6I388</accession>
<dbReference type="InterPro" id="IPR007525">
    <property type="entry name" value="FrhB_FdhB_C"/>
</dbReference>
<dbReference type="InterPro" id="IPR017896">
    <property type="entry name" value="4Fe4S_Fe-S-bd"/>
</dbReference>
<dbReference type="GO" id="GO:0046872">
    <property type="term" value="F:metal ion binding"/>
    <property type="evidence" value="ECO:0007669"/>
    <property type="project" value="UniProtKB-KW"/>
</dbReference>
<dbReference type="InterPro" id="IPR052977">
    <property type="entry name" value="Polyferredoxin-like_ET"/>
</dbReference>
<gene>
    <name evidence="5" type="ORF">SAMN02745725_02202</name>
</gene>
<reference evidence="5 6" key="1">
    <citation type="submission" date="2016-11" db="EMBL/GenBank/DDBJ databases">
        <authorList>
            <person name="Jaros S."/>
            <person name="Januszkiewicz K."/>
            <person name="Wedrychowicz H."/>
        </authorList>
    </citation>
    <scope>NUCLEOTIDE SEQUENCE [LARGE SCALE GENOMIC DNA]</scope>
    <source>
        <strain evidence="5 6">DSM 14809</strain>
    </source>
</reference>
<dbReference type="Gene3D" id="3.30.70.20">
    <property type="match status" value="1"/>
</dbReference>
<keyword evidence="6" id="KW-1185">Reference proteome</keyword>
<dbReference type="Pfam" id="PF12838">
    <property type="entry name" value="Fer4_7"/>
    <property type="match status" value="1"/>
</dbReference>
<dbReference type="SUPFAM" id="SSF54862">
    <property type="entry name" value="4Fe-4S ferredoxins"/>
    <property type="match status" value="1"/>
</dbReference>
<proteinExistence type="predicted"/>
<protein>
    <submittedName>
        <fullName evidence="5">Coenzyme F420-reducing hydrogenase, beta subunit</fullName>
    </submittedName>
</protein>
<dbReference type="AlphaFoldDB" id="A0A1M6I388"/>
<organism evidence="5 6">
    <name type="scientific">Pseudobutyrivibrio xylanivorans DSM 14809</name>
    <dbReference type="NCBI Taxonomy" id="1123012"/>
    <lineage>
        <taxon>Bacteria</taxon>
        <taxon>Bacillati</taxon>
        <taxon>Bacillota</taxon>
        <taxon>Clostridia</taxon>
        <taxon>Lachnospirales</taxon>
        <taxon>Lachnospiraceae</taxon>
        <taxon>Pseudobutyrivibrio</taxon>
    </lineage>
</organism>